<protein>
    <recommendedName>
        <fullName evidence="4">Transposase</fullName>
    </recommendedName>
</protein>
<evidence type="ECO:0008006" key="4">
    <source>
        <dbReference type="Google" id="ProtNLM"/>
    </source>
</evidence>
<reference evidence="2" key="1">
    <citation type="journal article" date="2022" name="Front. Microbiol.">
        <title>Mirubactin C rescues the lethal effect of cell wall biosynthesis mutations in Bacillus subtilis.</title>
        <authorList>
            <person name="Kepplinger B."/>
            <person name="Wen X."/>
            <person name="Tyler A.R."/>
            <person name="Kim B.Y."/>
            <person name="Brown J."/>
            <person name="Banks P."/>
            <person name="Dashti Y."/>
            <person name="Mackenzie E.S."/>
            <person name="Wills C."/>
            <person name="Kawai Y."/>
            <person name="Waldron K.J."/>
            <person name="Allenby N.E.E."/>
            <person name="Wu L.J."/>
            <person name="Hall M.J."/>
            <person name="Errington J."/>
        </authorList>
    </citation>
    <scope>NUCLEOTIDE SEQUENCE</scope>
    <source>
        <strain evidence="2">MDA8-470</strain>
    </source>
</reference>
<accession>A0ABY6PKE7</accession>
<proteinExistence type="predicted"/>
<name>A0ABY6PKE7_9ACTN</name>
<gene>
    <name evidence="2" type="ORF">NEH16_00340</name>
</gene>
<evidence type="ECO:0000256" key="1">
    <source>
        <dbReference type="SAM" id="MobiDB-lite"/>
    </source>
</evidence>
<sequence>MTAKAQTCRDRAVGKHPSKRPSRSVDLATGVGGKIRRSPPKPSKHTVERIQKRLAEEHDFDLASYSTLRNYVRKWPPEIVAEDREGRQHLEELMPQAHLADLEPFTRQGAVAGPPG</sequence>
<evidence type="ECO:0000313" key="3">
    <source>
        <dbReference type="Proteomes" id="UP001164963"/>
    </source>
</evidence>
<keyword evidence="3" id="KW-1185">Reference proteome</keyword>
<organism evidence="2 3">
    <name type="scientific">Streptomyces drozdowiczii</name>
    <dbReference type="NCBI Taxonomy" id="202862"/>
    <lineage>
        <taxon>Bacteria</taxon>
        <taxon>Bacillati</taxon>
        <taxon>Actinomycetota</taxon>
        <taxon>Actinomycetes</taxon>
        <taxon>Kitasatosporales</taxon>
        <taxon>Streptomycetaceae</taxon>
        <taxon>Streptomyces</taxon>
    </lineage>
</organism>
<dbReference type="RefSeq" id="WP_265547495.1">
    <property type="nucleotide sequence ID" value="NZ_CP098740.1"/>
</dbReference>
<feature type="compositionally biased region" description="Basic residues" evidence="1">
    <location>
        <begin position="34"/>
        <end position="44"/>
    </location>
</feature>
<evidence type="ECO:0000313" key="2">
    <source>
        <dbReference type="EMBL" id="UZK52763.1"/>
    </source>
</evidence>
<feature type="region of interest" description="Disordered" evidence="1">
    <location>
        <begin position="1"/>
        <end position="46"/>
    </location>
</feature>
<dbReference type="EMBL" id="CP098740">
    <property type="protein sequence ID" value="UZK52763.1"/>
    <property type="molecule type" value="Genomic_DNA"/>
</dbReference>
<dbReference type="Proteomes" id="UP001164963">
    <property type="component" value="Chromosome"/>
</dbReference>